<feature type="compositionally biased region" description="Basic and acidic residues" evidence="1">
    <location>
        <begin position="561"/>
        <end position="575"/>
    </location>
</feature>
<dbReference type="Pfam" id="PF08751">
    <property type="entry name" value="TrwC"/>
    <property type="match status" value="1"/>
</dbReference>
<proteinExistence type="predicted"/>
<accession>A0ABN5IFC8</accession>
<evidence type="ECO:0000259" key="2">
    <source>
        <dbReference type="Pfam" id="PF08751"/>
    </source>
</evidence>
<name>A0ABN5IFC8_9ACTN</name>
<gene>
    <name evidence="3" type="ORF">C4B68_40165</name>
</gene>
<feature type="region of interest" description="Disordered" evidence="1">
    <location>
        <begin position="598"/>
        <end position="647"/>
    </location>
</feature>
<feature type="region of interest" description="Disordered" evidence="1">
    <location>
        <begin position="493"/>
        <end position="521"/>
    </location>
</feature>
<feature type="compositionally biased region" description="Low complexity" evidence="1">
    <location>
        <begin position="619"/>
        <end position="630"/>
    </location>
</feature>
<feature type="domain" description="TrwC relaxase" evidence="2">
    <location>
        <begin position="14"/>
        <end position="340"/>
    </location>
</feature>
<evidence type="ECO:0000313" key="4">
    <source>
        <dbReference type="Proteomes" id="UP000238413"/>
    </source>
</evidence>
<evidence type="ECO:0000256" key="1">
    <source>
        <dbReference type="SAM" id="MobiDB-lite"/>
    </source>
</evidence>
<keyword evidence="3" id="KW-0614">Plasmid</keyword>
<dbReference type="SUPFAM" id="SSF55464">
    <property type="entry name" value="Origin of replication-binding domain, RBD-like"/>
    <property type="match status" value="1"/>
</dbReference>
<organism evidence="3 4">
    <name type="scientific">Streptomyces dengpaensis</name>
    <dbReference type="NCBI Taxonomy" id="2049881"/>
    <lineage>
        <taxon>Bacteria</taxon>
        <taxon>Bacillati</taxon>
        <taxon>Actinomycetota</taxon>
        <taxon>Actinomycetes</taxon>
        <taxon>Kitasatosporales</taxon>
        <taxon>Streptomycetaceae</taxon>
        <taxon>Streptomyces</taxon>
    </lineage>
</organism>
<reference evidence="3 4" key="1">
    <citation type="submission" date="2018-02" db="EMBL/GenBank/DDBJ databases">
        <title>Complete genome sequence of Streptomyces dengpaensis, the producer of angucyclines.</title>
        <authorList>
            <person name="Yumei L."/>
        </authorList>
    </citation>
    <scope>NUCLEOTIDE SEQUENCE [LARGE SCALE GENOMIC DNA]</scope>
    <source>
        <strain evidence="3 4">XZHG99</strain>
        <plasmid evidence="3 4">unnamed1</plasmid>
    </source>
</reference>
<dbReference type="NCBIfam" id="NF041492">
    <property type="entry name" value="MobF"/>
    <property type="match status" value="1"/>
</dbReference>
<dbReference type="InterPro" id="IPR014862">
    <property type="entry name" value="TrwC"/>
</dbReference>
<dbReference type="EMBL" id="CP026653">
    <property type="protein sequence ID" value="AVH61793.1"/>
    <property type="molecule type" value="Genomic_DNA"/>
</dbReference>
<feature type="compositionally biased region" description="Basic and acidic residues" evidence="1">
    <location>
        <begin position="598"/>
        <end position="608"/>
    </location>
</feature>
<dbReference type="RefSeq" id="WP_099505256.1">
    <property type="nucleotide sequence ID" value="NZ_CP026653.1"/>
</dbReference>
<protein>
    <recommendedName>
        <fullName evidence="2">TrwC relaxase domain-containing protein</fullName>
    </recommendedName>
</protein>
<keyword evidence="4" id="KW-1185">Reference proteome</keyword>
<evidence type="ECO:0000313" key="3">
    <source>
        <dbReference type="EMBL" id="AVH61793.1"/>
    </source>
</evidence>
<feature type="region of interest" description="Disordered" evidence="1">
    <location>
        <begin position="557"/>
        <end position="580"/>
    </location>
</feature>
<feature type="compositionally biased region" description="Low complexity" evidence="1">
    <location>
        <begin position="493"/>
        <end position="510"/>
    </location>
</feature>
<sequence>MLSVAKVQRRNAWRYFVRGVAFGDGRRPARQALKDAQEMAGLPPGVWMGRGLAALGLTAGSVVTERQLELMYGELRHPDADRMERKLLDDGASPETARLATVLGQPIEEIEQRGQTPLLAVEFVFRAQASLIVLWALGDDHTRQVIERAHERAIATVLRWLEDEVAETRWSSGRQRAKAPALVVAAFRHFDNRDGFPLLHEHCLILNRVQRPDGSWYAIDTVRLYQHVVAAGTLYTLAMTTEVCEELGLATVPREVTPGLRPVMEIAGVDQELIDWSSTRRRRIEDELEGLTARYVAKHGRLPDERARHGLGWWAAQETRPDKKTPRPLAQLLAWWRASALLRFGKQMVEGLLERCRAAGAAIRARVSPRVDTALAAVDVAAIVFTVRRTFARRHVLAEARRHLLETLRGRAFEPGLDDSIADLALTRHSRQLTVPQKGRRAPSPDQLSYTADFAWPIRWWIAGTDGMPPRESSRYERARVASLALRNAIRAARTAPPARDEAPAAPASATGHTDDHNQNHDQEAAAPHAVDHPGRDAALTPAQRADAIQAHQQAAMPELLEGRTTDPLEGRTTDSETWMSSPTYLARIAALKLESDARGRAVAEQQRKHSGQPELSEQPAADAAGPADQQQHRPRPDQGSGPGRGR</sequence>
<dbReference type="Proteomes" id="UP000238413">
    <property type="component" value="Plasmid unnamed1"/>
</dbReference>
<geneLocation type="plasmid" evidence="3 4">
    <name>unnamed1</name>
</geneLocation>